<protein>
    <submittedName>
        <fullName evidence="6">Uncharacterized protein LOC106467485 isoform X1</fullName>
    </submittedName>
</protein>
<feature type="domain" description="Peptidase M28" evidence="4">
    <location>
        <begin position="223"/>
        <end position="304"/>
    </location>
</feature>
<keyword evidence="5" id="KW-1185">Reference proteome</keyword>
<dbReference type="RefSeq" id="XP_022251390.1">
    <property type="nucleotide sequence ID" value="XM_022395682.1"/>
</dbReference>
<dbReference type="InterPro" id="IPR007484">
    <property type="entry name" value="Peptidase_M28"/>
</dbReference>
<dbReference type="Proteomes" id="UP000694941">
    <property type="component" value="Unplaced"/>
</dbReference>
<dbReference type="Pfam" id="PF04389">
    <property type="entry name" value="Peptidase_M28"/>
    <property type="match status" value="1"/>
</dbReference>
<gene>
    <name evidence="6" type="primary">LOC106467485</name>
</gene>
<keyword evidence="3" id="KW-0812">Transmembrane</keyword>
<accession>A0ABM1T684</accession>
<keyword evidence="3" id="KW-0472">Membrane</keyword>
<proteinExistence type="inferred from homology"/>
<comment type="similarity">
    <text evidence="2">Belongs to the peptidase M28 family. M28B subfamily.</text>
</comment>
<dbReference type="SUPFAM" id="SSF53187">
    <property type="entry name" value="Zn-dependent exopeptidases"/>
    <property type="match status" value="1"/>
</dbReference>
<comment type="cofactor">
    <cofactor evidence="1">
        <name>Zn(2+)</name>
        <dbReference type="ChEBI" id="CHEBI:29105"/>
    </cofactor>
</comment>
<evidence type="ECO:0000259" key="4">
    <source>
        <dbReference type="Pfam" id="PF04389"/>
    </source>
</evidence>
<evidence type="ECO:0000256" key="1">
    <source>
        <dbReference type="ARBA" id="ARBA00001947"/>
    </source>
</evidence>
<keyword evidence="3" id="KW-1133">Transmembrane helix</keyword>
<dbReference type="GeneID" id="106467485"/>
<dbReference type="PANTHER" id="PTHR12147:SF26">
    <property type="entry name" value="PEPTIDASE M28 DOMAIN-CONTAINING PROTEIN"/>
    <property type="match status" value="1"/>
</dbReference>
<evidence type="ECO:0000313" key="5">
    <source>
        <dbReference type="Proteomes" id="UP000694941"/>
    </source>
</evidence>
<evidence type="ECO:0000256" key="2">
    <source>
        <dbReference type="ARBA" id="ARBA00005634"/>
    </source>
</evidence>
<name>A0ABM1T684_LIMPO</name>
<dbReference type="Gene3D" id="3.40.630.10">
    <property type="entry name" value="Zn peptidases"/>
    <property type="match status" value="1"/>
</dbReference>
<evidence type="ECO:0000256" key="3">
    <source>
        <dbReference type="SAM" id="Phobius"/>
    </source>
</evidence>
<reference evidence="6" key="1">
    <citation type="submission" date="2025-08" db="UniProtKB">
        <authorList>
            <consortium name="RefSeq"/>
        </authorList>
    </citation>
    <scope>IDENTIFICATION</scope>
    <source>
        <tissue evidence="6">Muscle</tissue>
    </source>
</reference>
<sequence length="532" mass="59351">MIMILAYLYVQIIWILIVAGLNVSSIDCGSPWWLKKNVARYKRSPQADQILNNPFLTGETLSEGISELKALPQTLSQRILSQNNATQLLQLHDINPFIPPQTQSTSFVRTVENRTHNRQGGVSLSKSSANIDFSNSGITGSFGDSGSILVSTQYYLHTKLTGFLNQPRNSFVEPSLKEISRSAIYHRFRDYGLKVLLQNFTATEVVDILPPELLIDGVLKGVNIIGELTGQNRGSPEDGILVVGAHYDTVFFTNGVDDNGSGVAAMLEVARILSVAQCRLTNTVLFVAFDLEELGGLGSHRFVHEYLFPRELQHGRGYFQGAFILDSVLNYNGSIGSQDLPEDFQTVLPSLTRYLQLGGSIGDFLAMFSRDGVDSTIAQRFQKAWERLSKDEYRLINTAIRLPARFPPASLLTSHLSFLRSDHVMFWYHNNTNFPTLNAVLLTDTGPFRGRMRECYHAPCDDARFLTKENIEFLRKTTDALVLTLLDLGGGTCEGLLPLALRNRSGPILQLHIELVSIFIFVLRKFHISSCT</sequence>
<dbReference type="PANTHER" id="PTHR12147">
    <property type="entry name" value="METALLOPEPTIDASE M28 FAMILY MEMBER"/>
    <property type="match status" value="1"/>
</dbReference>
<feature type="transmembrane region" description="Helical" evidence="3">
    <location>
        <begin position="12"/>
        <end position="34"/>
    </location>
</feature>
<organism evidence="5 6">
    <name type="scientific">Limulus polyphemus</name>
    <name type="common">Atlantic horseshoe crab</name>
    <dbReference type="NCBI Taxonomy" id="6850"/>
    <lineage>
        <taxon>Eukaryota</taxon>
        <taxon>Metazoa</taxon>
        <taxon>Ecdysozoa</taxon>
        <taxon>Arthropoda</taxon>
        <taxon>Chelicerata</taxon>
        <taxon>Merostomata</taxon>
        <taxon>Xiphosura</taxon>
        <taxon>Limulidae</taxon>
        <taxon>Limulus</taxon>
    </lineage>
</organism>
<evidence type="ECO:0000313" key="6">
    <source>
        <dbReference type="RefSeq" id="XP_022251390.1"/>
    </source>
</evidence>
<dbReference type="InterPro" id="IPR045175">
    <property type="entry name" value="M28_fam"/>
</dbReference>